<dbReference type="OrthoDB" id="177608at2157"/>
<evidence type="ECO:0000313" key="2">
    <source>
        <dbReference type="EMBL" id="QCS41588.1"/>
    </source>
</evidence>
<dbReference type="EMBL" id="CP040330">
    <property type="protein sequence ID" value="QCS41588.1"/>
    <property type="molecule type" value="Genomic_DNA"/>
</dbReference>
<dbReference type="RefSeq" id="WP_138244095.1">
    <property type="nucleotide sequence ID" value="NZ_CP040330.1"/>
</dbReference>
<name>A0A4V1FZ87_9EURY</name>
<reference evidence="3" key="1">
    <citation type="submission" date="2019-05" db="EMBL/GenBank/DDBJ databases">
        <title>Genome sequence and methylation pattern of the halophilic Archaeon Natrinema versiforme BOL5-4.</title>
        <authorList>
            <person name="DasSarma P."/>
            <person name="Anton B.P."/>
            <person name="DasSarma S.L."/>
            <person name="Martinez F.L."/>
            <person name="Guzman D."/>
            <person name="Roberts R.J."/>
            <person name="DasSarma S."/>
        </authorList>
    </citation>
    <scope>NUCLEOTIDE SEQUENCE [LARGE SCALE GENOMIC DNA]</scope>
    <source>
        <strain evidence="3">BOL5-4</strain>
    </source>
</reference>
<accession>A0A4V1FZ87</accession>
<dbReference type="GeneID" id="40264441"/>
<dbReference type="Proteomes" id="UP000302218">
    <property type="component" value="Chromosome"/>
</dbReference>
<evidence type="ECO:0000313" key="3">
    <source>
        <dbReference type="Proteomes" id="UP000302218"/>
    </source>
</evidence>
<sequence length="128" mass="13366">MAFLAMGPIGWLVFGTLLAVGVIQVHRKRATETSRPDDVSGYCPDCDVTVDLEVADGDGEGGDRADPSDPSVRYCPNCGESIDSDGDVENAADSRDARRATGTTNCAACGAPNDPERTTCKHCDAALS</sequence>
<proteinExistence type="predicted"/>
<protein>
    <recommendedName>
        <fullName evidence="4">Zinc ribbon domain-containing protein</fullName>
    </recommendedName>
</protein>
<feature type="region of interest" description="Disordered" evidence="1">
    <location>
        <begin position="79"/>
        <end position="100"/>
    </location>
</feature>
<organism evidence="2 3">
    <name type="scientific">Natrinema versiforme</name>
    <dbReference type="NCBI Taxonomy" id="88724"/>
    <lineage>
        <taxon>Archaea</taxon>
        <taxon>Methanobacteriati</taxon>
        <taxon>Methanobacteriota</taxon>
        <taxon>Stenosarchaea group</taxon>
        <taxon>Halobacteria</taxon>
        <taxon>Halobacteriales</taxon>
        <taxon>Natrialbaceae</taxon>
        <taxon>Natrinema</taxon>
    </lineage>
</organism>
<evidence type="ECO:0000256" key="1">
    <source>
        <dbReference type="SAM" id="MobiDB-lite"/>
    </source>
</evidence>
<dbReference type="KEGG" id="nvr:FEJ81_04175"/>
<evidence type="ECO:0008006" key="4">
    <source>
        <dbReference type="Google" id="ProtNLM"/>
    </source>
</evidence>
<dbReference type="AlphaFoldDB" id="A0A4V1FZ87"/>
<gene>
    <name evidence="2" type="ORF">FEJ81_04175</name>
</gene>